<evidence type="ECO:0000313" key="2">
    <source>
        <dbReference type="EMBL" id="MFC0077469.1"/>
    </source>
</evidence>
<keyword evidence="1" id="KW-0472">Membrane</keyword>
<feature type="transmembrane region" description="Helical" evidence="1">
    <location>
        <begin position="6"/>
        <end position="31"/>
    </location>
</feature>
<comment type="caution">
    <text evidence="2">The sequence shown here is derived from an EMBL/GenBank/DDBJ whole genome shotgun (WGS) entry which is preliminary data.</text>
</comment>
<reference evidence="2 3" key="1">
    <citation type="submission" date="2024-09" db="EMBL/GenBank/DDBJ databases">
        <authorList>
            <person name="Sun Q."/>
            <person name="Mori K."/>
        </authorList>
    </citation>
    <scope>NUCLEOTIDE SEQUENCE [LARGE SCALE GENOMIC DNA]</scope>
    <source>
        <strain evidence="2 3">CGMCC 1.12926</strain>
    </source>
</reference>
<keyword evidence="1" id="KW-1133">Transmembrane helix</keyword>
<organism evidence="2 3">
    <name type="scientific">Flavobacterium procerum</name>
    <dbReference type="NCBI Taxonomy" id="1455569"/>
    <lineage>
        <taxon>Bacteria</taxon>
        <taxon>Pseudomonadati</taxon>
        <taxon>Bacteroidota</taxon>
        <taxon>Flavobacteriia</taxon>
        <taxon>Flavobacteriales</taxon>
        <taxon>Flavobacteriaceae</taxon>
        <taxon>Flavobacterium</taxon>
    </lineage>
</organism>
<feature type="transmembrane region" description="Helical" evidence="1">
    <location>
        <begin position="148"/>
        <end position="169"/>
    </location>
</feature>
<evidence type="ECO:0008006" key="4">
    <source>
        <dbReference type="Google" id="ProtNLM"/>
    </source>
</evidence>
<evidence type="ECO:0000313" key="3">
    <source>
        <dbReference type="Proteomes" id="UP001589734"/>
    </source>
</evidence>
<accession>A0ABV6BPT4</accession>
<proteinExistence type="predicted"/>
<dbReference type="EMBL" id="JBHLYW010000008">
    <property type="protein sequence ID" value="MFC0077469.1"/>
    <property type="molecule type" value="Genomic_DNA"/>
</dbReference>
<name>A0ABV6BPT4_9FLAO</name>
<sequence>MNNFKGILFFAAIFTFLVSIAMTGSQLTFYFKNKEMFHNPKQYSKHYVVIDSTFTETQGSKNKKVFYYGLSKKFDNYKTVFNLNVPDGSALLEDEIIVEPVKDPINDTILHYYAWVNKQKQIGYIANSYEQSIQENWIFSDRLYNIKLNIGLLAFSLIIFFWLKVYRIFMK</sequence>
<keyword evidence="1" id="KW-0812">Transmembrane</keyword>
<dbReference type="Proteomes" id="UP001589734">
    <property type="component" value="Unassembled WGS sequence"/>
</dbReference>
<dbReference type="RefSeq" id="WP_379684991.1">
    <property type="nucleotide sequence ID" value="NZ_JBHLYW010000008.1"/>
</dbReference>
<gene>
    <name evidence="2" type="ORF">ACFFLS_10485</name>
</gene>
<protein>
    <recommendedName>
        <fullName evidence="4">SH3 domain-containing protein</fullName>
    </recommendedName>
</protein>
<evidence type="ECO:0000256" key="1">
    <source>
        <dbReference type="SAM" id="Phobius"/>
    </source>
</evidence>
<keyword evidence="3" id="KW-1185">Reference proteome</keyword>